<evidence type="ECO:0000313" key="6">
    <source>
        <dbReference type="EMBL" id="OHX64569.1"/>
    </source>
</evidence>
<sequence length="557" mass="64968">MKKFILLTLTVLTVIAQNLIASNSLILTLEEEKQLDKIEEIGSKDLLQALRLVDTYIFQNTTDAPTLFLGKLYHQKGNLNMVQGRYADARNDYYLADQIFLKLKYSAGRTKALINLGTLYQMEKEYLKAENVYKEALKQAYLLSESEYLIPNILLNQANLFDEIGKSQQAIQQFKEVIELCKEDHQLTLKGRALHNLGNQYLKSNSIDSAFHYFNQSYNIKKLTDDHSGQINSLLAFAQIHLKENDFRQAELNYLKAEKIALSLKAYQDLVNVYNNLFQFHRSQKSFDKALEYHIKFKETEDQLKNNSHIKTVDFIEKNHQLALEQQLLKNEKEDQQNILIGVLIFMILFIVISVLLYRMQMLKAINAKQNEEKAKMEKELMETVQLRIEEHNQALQSDVAFKDKELTTNVMHLMQKNELINNVSEQLMQLDDPQMNADSRKKIRSIVYNLQTSGSDEIWKELEVRFEQVHHHFFDQLQQEFPNLTPNEKKLCAFLKLNLSTKDISNITHQSVKSIQVARYRLRKKLGLINSDIDFQTFLSKFDSGALTVQEVQDMY</sequence>
<dbReference type="PANTHER" id="PTHR45641">
    <property type="entry name" value="TETRATRICOPEPTIDE REPEAT PROTEIN (AFU_ORTHOLOGUE AFUA_6G03870)"/>
    <property type="match status" value="1"/>
</dbReference>
<reference evidence="6 7" key="1">
    <citation type="journal article" date="2012" name="Int. J. Syst. Evol. Microbiol.">
        <title>Flammeovirga pacifica sp. nov., isolated from deep-sea sediment.</title>
        <authorList>
            <person name="Xu H."/>
            <person name="Fu Y."/>
            <person name="Yang N."/>
            <person name="Ding Z."/>
            <person name="Lai Q."/>
            <person name="Zeng R."/>
        </authorList>
    </citation>
    <scope>NUCLEOTIDE SEQUENCE [LARGE SCALE GENOMIC DNA]</scope>
    <source>
        <strain evidence="7">DSM 24597 / LMG 26175 / WPAGA1</strain>
    </source>
</reference>
<organism evidence="6 7">
    <name type="scientific">Flammeovirga pacifica</name>
    <dbReference type="NCBI Taxonomy" id="915059"/>
    <lineage>
        <taxon>Bacteria</taxon>
        <taxon>Pseudomonadati</taxon>
        <taxon>Bacteroidota</taxon>
        <taxon>Cytophagia</taxon>
        <taxon>Cytophagales</taxon>
        <taxon>Flammeovirgaceae</taxon>
        <taxon>Flammeovirga</taxon>
    </lineage>
</organism>
<dbReference type="OrthoDB" id="1523128at2"/>
<evidence type="ECO:0000313" key="7">
    <source>
        <dbReference type="Proteomes" id="UP000179797"/>
    </source>
</evidence>
<keyword evidence="2 3" id="KW-0802">TPR repeat</keyword>
<dbReference type="GO" id="GO:0006355">
    <property type="term" value="P:regulation of DNA-templated transcription"/>
    <property type="evidence" value="ECO:0007669"/>
    <property type="project" value="InterPro"/>
</dbReference>
<protein>
    <recommendedName>
        <fullName evidence="8">HTH luxR-type domain-containing protein</fullName>
    </recommendedName>
</protein>
<dbReference type="Gene3D" id="1.25.40.10">
    <property type="entry name" value="Tetratricopeptide repeat domain"/>
    <property type="match status" value="1"/>
</dbReference>
<evidence type="ECO:0000256" key="1">
    <source>
        <dbReference type="ARBA" id="ARBA00022737"/>
    </source>
</evidence>
<dbReference type="Pfam" id="PF13424">
    <property type="entry name" value="TPR_12"/>
    <property type="match status" value="1"/>
</dbReference>
<dbReference type="SMART" id="SM00028">
    <property type="entry name" value="TPR"/>
    <property type="match status" value="6"/>
</dbReference>
<name>A0A1S1YU66_FLAPC</name>
<keyword evidence="5" id="KW-1133">Transmembrane helix</keyword>
<evidence type="ECO:0000256" key="4">
    <source>
        <dbReference type="SAM" id="Coils"/>
    </source>
</evidence>
<feature type="repeat" description="TPR" evidence="3">
    <location>
        <begin position="151"/>
        <end position="184"/>
    </location>
</feature>
<evidence type="ECO:0000256" key="3">
    <source>
        <dbReference type="PROSITE-ProRule" id="PRU00339"/>
    </source>
</evidence>
<feature type="transmembrane region" description="Helical" evidence="5">
    <location>
        <begin position="339"/>
        <end position="358"/>
    </location>
</feature>
<dbReference type="SUPFAM" id="SSF48452">
    <property type="entry name" value="TPR-like"/>
    <property type="match status" value="2"/>
</dbReference>
<comment type="caution">
    <text evidence="6">The sequence shown here is derived from an EMBL/GenBank/DDBJ whole genome shotgun (WGS) entry which is preliminary data.</text>
</comment>
<keyword evidence="5" id="KW-0472">Membrane</keyword>
<dbReference type="GO" id="GO:0003677">
    <property type="term" value="F:DNA binding"/>
    <property type="evidence" value="ECO:0007669"/>
    <property type="project" value="InterPro"/>
</dbReference>
<feature type="coiled-coil region" evidence="4">
    <location>
        <begin position="360"/>
        <end position="387"/>
    </location>
</feature>
<dbReference type="InterPro" id="IPR019734">
    <property type="entry name" value="TPR_rpt"/>
</dbReference>
<dbReference type="PANTHER" id="PTHR45641:SF19">
    <property type="entry name" value="NEPHROCYSTIN-3"/>
    <property type="match status" value="1"/>
</dbReference>
<evidence type="ECO:0008006" key="8">
    <source>
        <dbReference type="Google" id="ProtNLM"/>
    </source>
</evidence>
<evidence type="ECO:0000256" key="2">
    <source>
        <dbReference type="ARBA" id="ARBA00022803"/>
    </source>
</evidence>
<keyword evidence="7" id="KW-1185">Reference proteome</keyword>
<dbReference type="Proteomes" id="UP000179797">
    <property type="component" value="Unassembled WGS sequence"/>
</dbReference>
<dbReference type="AlphaFoldDB" id="A0A1S1YU66"/>
<dbReference type="EMBL" id="JRYR02000002">
    <property type="protein sequence ID" value="OHX64569.1"/>
    <property type="molecule type" value="Genomic_DNA"/>
</dbReference>
<keyword evidence="4" id="KW-0175">Coiled coil</keyword>
<dbReference type="RefSeq" id="WP_044217106.1">
    <property type="nucleotide sequence ID" value="NZ_JRYR02000002.1"/>
</dbReference>
<dbReference type="PROSITE" id="PS50005">
    <property type="entry name" value="TPR"/>
    <property type="match status" value="1"/>
</dbReference>
<keyword evidence="1" id="KW-0677">Repeat</keyword>
<dbReference type="InterPro" id="IPR016032">
    <property type="entry name" value="Sig_transdc_resp-reg_C-effctor"/>
</dbReference>
<dbReference type="STRING" id="915059.NH26_23645"/>
<accession>A0A1S1YU66</accession>
<keyword evidence="5" id="KW-0812">Transmembrane</keyword>
<proteinExistence type="predicted"/>
<evidence type="ECO:0000256" key="5">
    <source>
        <dbReference type="SAM" id="Phobius"/>
    </source>
</evidence>
<dbReference type="InterPro" id="IPR011990">
    <property type="entry name" value="TPR-like_helical_dom_sf"/>
</dbReference>
<gene>
    <name evidence="6" type="ORF">NH26_23645</name>
</gene>
<dbReference type="SUPFAM" id="SSF46894">
    <property type="entry name" value="C-terminal effector domain of the bipartite response regulators"/>
    <property type="match status" value="1"/>
</dbReference>